<keyword evidence="3" id="KW-1185">Reference proteome</keyword>
<evidence type="ECO:0000313" key="2">
    <source>
        <dbReference type="EMBL" id="WVY99376.1"/>
    </source>
</evidence>
<evidence type="ECO:0000256" key="1">
    <source>
        <dbReference type="SAM" id="MobiDB-lite"/>
    </source>
</evidence>
<feature type="region of interest" description="Disordered" evidence="1">
    <location>
        <begin position="106"/>
        <end position="139"/>
    </location>
</feature>
<reference evidence="2 3" key="1">
    <citation type="journal article" date="2023" name="Life. Sci Alliance">
        <title>Evolutionary insights into 3D genome organization and epigenetic landscape of Vigna mungo.</title>
        <authorList>
            <person name="Junaid A."/>
            <person name="Singh B."/>
            <person name="Bhatia S."/>
        </authorList>
    </citation>
    <scope>NUCLEOTIDE SEQUENCE [LARGE SCALE GENOMIC DNA]</scope>
    <source>
        <strain evidence="2">Urdbean</strain>
    </source>
</reference>
<proteinExistence type="predicted"/>
<feature type="compositionally biased region" description="Low complexity" evidence="1">
    <location>
        <begin position="61"/>
        <end position="77"/>
    </location>
</feature>
<name>A0AAQ3MYM5_VIGMU</name>
<protein>
    <submittedName>
        <fullName evidence="2">Uncharacterized protein</fullName>
    </submittedName>
</protein>
<evidence type="ECO:0000313" key="3">
    <source>
        <dbReference type="Proteomes" id="UP001374535"/>
    </source>
</evidence>
<gene>
    <name evidence="2" type="ORF">V8G54_025446</name>
</gene>
<dbReference type="Proteomes" id="UP001374535">
    <property type="component" value="Chromosome 8"/>
</dbReference>
<sequence length="167" mass="18455">MENPFQLLYSLCLDPCSPIYSVLFGPLTTLFNFQKVVLRSSISERDFKSSASSLLTMNSPLDSIRSSSSSNPPSSTSWTALSEPKKAYCDASKTAPPVETFPSCLRSSVLGTPPTSPPVPKPSISTMKRKRKQNPERKTKIFKAKRESNTEKIQTLNTISFSVKLET</sequence>
<accession>A0AAQ3MYM5</accession>
<feature type="region of interest" description="Disordered" evidence="1">
    <location>
        <begin position="61"/>
        <end position="82"/>
    </location>
</feature>
<organism evidence="2 3">
    <name type="scientific">Vigna mungo</name>
    <name type="common">Black gram</name>
    <name type="synonym">Phaseolus mungo</name>
    <dbReference type="NCBI Taxonomy" id="3915"/>
    <lineage>
        <taxon>Eukaryota</taxon>
        <taxon>Viridiplantae</taxon>
        <taxon>Streptophyta</taxon>
        <taxon>Embryophyta</taxon>
        <taxon>Tracheophyta</taxon>
        <taxon>Spermatophyta</taxon>
        <taxon>Magnoliopsida</taxon>
        <taxon>eudicotyledons</taxon>
        <taxon>Gunneridae</taxon>
        <taxon>Pentapetalae</taxon>
        <taxon>rosids</taxon>
        <taxon>fabids</taxon>
        <taxon>Fabales</taxon>
        <taxon>Fabaceae</taxon>
        <taxon>Papilionoideae</taxon>
        <taxon>50 kb inversion clade</taxon>
        <taxon>NPAAA clade</taxon>
        <taxon>indigoferoid/millettioid clade</taxon>
        <taxon>Phaseoleae</taxon>
        <taxon>Vigna</taxon>
    </lineage>
</organism>
<dbReference type="EMBL" id="CP144693">
    <property type="protein sequence ID" value="WVY99376.1"/>
    <property type="molecule type" value="Genomic_DNA"/>
</dbReference>
<dbReference type="AlphaFoldDB" id="A0AAQ3MYM5"/>